<feature type="coiled-coil region" evidence="11">
    <location>
        <begin position="656"/>
        <end position="683"/>
    </location>
</feature>
<comment type="catalytic activity">
    <reaction evidence="1">
        <text>ATP + protein L-histidine = ADP + protein N-phospho-L-histidine.</text>
        <dbReference type="EC" id="2.7.13.3"/>
    </reaction>
</comment>
<dbReference type="Gene3D" id="2.30.30.40">
    <property type="entry name" value="SH3 Domains"/>
    <property type="match status" value="1"/>
</dbReference>
<evidence type="ECO:0000313" key="18">
    <source>
        <dbReference type="Proteomes" id="UP000005744"/>
    </source>
</evidence>
<feature type="modified residue" description="Phosphohistidine" evidence="9">
    <location>
        <position position="488"/>
    </location>
</feature>
<feature type="domain" description="HPt" evidence="16">
    <location>
        <begin position="441"/>
        <end position="545"/>
    </location>
</feature>
<dbReference type="Pfam" id="PF01627">
    <property type="entry name" value="Hpt"/>
    <property type="match status" value="3"/>
</dbReference>
<evidence type="ECO:0000256" key="1">
    <source>
        <dbReference type="ARBA" id="ARBA00000085"/>
    </source>
</evidence>
<dbReference type="CDD" id="cd00088">
    <property type="entry name" value="HPT"/>
    <property type="match status" value="2"/>
</dbReference>
<gene>
    <name evidence="17" type="ORF">BegalDRAFT_2923</name>
</gene>
<keyword evidence="5" id="KW-0808">Transferase</keyword>
<evidence type="ECO:0000259" key="16">
    <source>
        <dbReference type="PROSITE" id="PS50894"/>
    </source>
</evidence>
<dbReference type="EMBL" id="JH600070">
    <property type="protein sequence ID" value="EIJ43751.1"/>
    <property type="molecule type" value="Genomic_DNA"/>
</dbReference>
<evidence type="ECO:0000256" key="10">
    <source>
        <dbReference type="PROSITE-ProRule" id="PRU00169"/>
    </source>
</evidence>
<feature type="domain" description="Histidine kinase" evidence="13">
    <location>
        <begin position="677"/>
        <end position="948"/>
    </location>
</feature>
<dbReference type="InterPro" id="IPR011006">
    <property type="entry name" value="CheY-like_superfamily"/>
</dbReference>
<dbReference type="SUPFAM" id="SSF50341">
    <property type="entry name" value="CheW-like"/>
    <property type="match status" value="1"/>
</dbReference>
<dbReference type="InterPro" id="IPR003594">
    <property type="entry name" value="HATPase_dom"/>
</dbReference>
<evidence type="ECO:0000256" key="8">
    <source>
        <dbReference type="ARBA" id="ARBA00035100"/>
    </source>
</evidence>
<dbReference type="RefSeq" id="WP_002691206.1">
    <property type="nucleotide sequence ID" value="NZ_JH600070.1"/>
</dbReference>
<dbReference type="InterPro" id="IPR036890">
    <property type="entry name" value="HATPase_C_sf"/>
</dbReference>
<keyword evidence="7" id="KW-0902">Two-component regulatory system</keyword>
<dbReference type="GO" id="GO:0006935">
    <property type="term" value="P:chemotaxis"/>
    <property type="evidence" value="ECO:0007669"/>
    <property type="project" value="InterPro"/>
</dbReference>
<dbReference type="InterPro" id="IPR036641">
    <property type="entry name" value="HPT_dom_sf"/>
</dbReference>
<feature type="compositionally biased region" description="Low complexity" evidence="12">
    <location>
        <begin position="583"/>
        <end position="596"/>
    </location>
</feature>
<feature type="domain" description="Response regulatory" evidence="14">
    <location>
        <begin position="1109"/>
        <end position="1225"/>
    </location>
</feature>
<feature type="modified residue" description="4-aspartylphosphate" evidence="10">
    <location>
        <position position="1158"/>
    </location>
</feature>
<dbReference type="OrthoDB" id="9803176at2"/>
<keyword evidence="4 10" id="KW-0597">Phosphoprotein</keyword>
<name>I3CJF8_9GAMM</name>
<dbReference type="GO" id="GO:0000155">
    <property type="term" value="F:phosphorelay sensor kinase activity"/>
    <property type="evidence" value="ECO:0007669"/>
    <property type="project" value="InterPro"/>
</dbReference>
<evidence type="ECO:0000256" key="9">
    <source>
        <dbReference type="PROSITE-ProRule" id="PRU00110"/>
    </source>
</evidence>
<dbReference type="eggNOG" id="COG0643">
    <property type="taxonomic scope" value="Bacteria"/>
</dbReference>
<dbReference type="InterPro" id="IPR051315">
    <property type="entry name" value="Bact_Chemotaxis_CheA"/>
</dbReference>
<dbReference type="InterPro" id="IPR004358">
    <property type="entry name" value="Sig_transdc_His_kin-like_C"/>
</dbReference>
<organism evidence="17 18">
    <name type="scientific">Beggiatoa alba B18LD</name>
    <dbReference type="NCBI Taxonomy" id="395493"/>
    <lineage>
        <taxon>Bacteria</taxon>
        <taxon>Pseudomonadati</taxon>
        <taxon>Pseudomonadota</taxon>
        <taxon>Gammaproteobacteria</taxon>
        <taxon>Thiotrichales</taxon>
        <taxon>Thiotrichaceae</taxon>
        <taxon>Beggiatoa</taxon>
    </lineage>
</organism>
<dbReference type="Pfam" id="PF01584">
    <property type="entry name" value="CheW"/>
    <property type="match status" value="1"/>
</dbReference>
<dbReference type="AlphaFoldDB" id="I3CJF8"/>
<proteinExistence type="predicted"/>
<dbReference type="InterPro" id="IPR036061">
    <property type="entry name" value="CheW-like_dom_sf"/>
</dbReference>
<evidence type="ECO:0000259" key="14">
    <source>
        <dbReference type="PROSITE" id="PS50110"/>
    </source>
</evidence>
<dbReference type="SUPFAM" id="SSF55874">
    <property type="entry name" value="ATPase domain of HSP90 chaperone/DNA topoisomerase II/histidine kinase"/>
    <property type="match status" value="1"/>
</dbReference>
<dbReference type="HOGENOM" id="CLU_000650_0_2_6"/>
<dbReference type="CDD" id="cd17546">
    <property type="entry name" value="REC_hyHK_CKI1_RcsC-like"/>
    <property type="match status" value="1"/>
</dbReference>
<feature type="modified residue" description="Phosphohistidine" evidence="9">
    <location>
        <position position="59"/>
    </location>
</feature>
<evidence type="ECO:0000313" key="17">
    <source>
        <dbReference type="EMBL" id="EIJ43751.1"/>
    </source>
</evidence>
<dbReference type="InterPro" id="IPR005467">
    <property type="entry name" value="His_kinase_dom"/>
</dbReference>
<dbReference type="SMART" id="SM00448">
    <property type="entry name" value="REC"/>
    <property type="match status" value="1"/>
</dbReference>
<feature type="modified residue" description="Phosphohistidine" evidence="9">
    <location>
        <position position="341"/>
    </location>
</feature>
<dbReference type="SUPFAM" id="SSF47226">
    <property type="entry name" value="Histidine-containing phosphotransfer domain, HPT domain"/>
    <property type="match status" value="3"/>
</dbReference>
<evidence type="ECO:0000259" key="15">
    <source>
        <dbReference type="PROSITE" id="PS50851"/>
    </source>
</evidence>
<dbReference type="Gene3D" id="3.30.565.10">
    <property type="entry name" value="Histidine kinase-like ATPase, C-terminal domain"/>
    <property type="match status" value="1"/>
</dbReference>
<feature type="domain" description="CheW-like" evidence="15">
    <location>
        <begin position="950"/>
        <end position="1086"/>
    </location>
</feature>
<dbReference type="PANTHER" id="PTHR43395:SF8">
    <property type="entry name" value="HISTIDINE KINASE"/>
    <property type="match status" value="1"/>
</dbReference>
<dbReference type="SMART" id="SM00073">
    <property type="entry name" value="HPT"/>
    <property type="match status" value="3"/>
</dbReference>
<dbReference type="STRING" id="395493.BegalDRAFT_2923"/>
<dbReference type="PROSITE" id="PS50110">
    <property type="entry name" value="RESPONSE_REGULATORY"/>
    <property type="match status" value="1"/>
</dbReference>
<dbReference type="PROSITE" id="PS50109">
    <property type="entry name" value="HIS_KIN"/>
    <property type="match status" value="1"/>
</dbReference>
<sequence>MKLIEIPEQTPSTEVDEEILEIFVEEVGEVLGEIETSFDAWRSDPSDTESLKTLRRNFHTLKGSGRLVGATIIGELGWRFENMLNRLLDNTFAPNEKVFNLIAQAQAVLPELVEQFSNTMPPSHKTLVLISQTEYLTQTKGKELGEFEADTSTKPSAINETITTDIKESVNILEGSADESLATENLEELPALESVDDELAMSDELADLPTDEPLATESLEELPALESIDDELAMRDELADLPADLSLEMMGDISQLTEDEEERLAEQALLADRVAHHTAIEIEEEDKHFLELEDTETIDPILFNIFKNEAITHLTTLTDSLAFHRANLNAPIEQDVIRAFHTLNGSSRSVDVTSISDIAAPMETYARALAERKLPLSLEGLKIFEEAKQLIEILVNNDTVEPTQQKNLLQKAQIAIKALPPLVASETSVANTNNIGFVPETTEATDEFMAIFLEEAEEILENTQSLIERWKTAPNNLQLLKELQRELHTLKGGARMVGIVPMGDLSHHLESVLTRIVEGNAQSNPKLQEIVQNSVDELAAMLEAVRSGVALDMPVDLISQIQDAVGSDEEEHTVATTIPMPPLTTTATPTVETSSTQKPADALTAEEEEKAERAERESEMTENGEDRIRVRVTLIDKLTNLAGELSISRAHMEQQQGAVKNNLSEMEQTVARLRDQLRRLEIETEAQIISHYSDEMQDDEEFDPLELDRFSVLQQLSRSLMETINDLFNIQDALKILARQSDALLIQQSRIGAELQEGILRTRMVPFSRISPRLQRIARLTARELRKQVEFQIKGESIEFERTVLNRVVAPLEHMLRNAIGHGVEEPQIRQQLGKSPNATIIIDISREGAELIVKVSDDGAGLNLPAIRKKAEERKMIQQGTVISDQELMQFILEPSFSTATKITQVSGRGVGMDVVSTEIKQLGGSLQIHSKTGEGTLFEIRLPLSLTITQALMVHVGEETMAVPLNHVDAVMRAPRQEVLHNADELHYYKYMDNNYRVFHLGELLGIGRNASIDSSLVPMLLVRTGDRRIALLVDGIEGSKEIVVKSVGIQIGTIRWIAGATILGDGRVVLILDIPTITRADTTPQYEQQQKVVEPVIEEKPVTVKTIMVVDDSITVRKVTARLLKRQGMEVLTAKDGVDAIAQLQEHTPDLMLLDVEMPRMDGYELATQVRNNPTWKHIPIIMITSRTGTKHRDRAEKIGINRYLGKPFNETELLDNINTLLAESMATANITH</sequence>
<dbReference type="Gene3D" id="1.20.120.160">
    <property type="entry name" value="HPT domain"/>
    <property type="match status" value="3"/>
</dbReference>
<dbReference type="SMART" id="SM00387">
    <property type="entry name" value="HATPase_c"/>
    <property type="match status" value="1"/>
</dbReference>
<dbReference type="Pfam" id="PF02518">
    <property type="entry name" value="HATPase_c"/>
    <property type="match status" value="1"/>
</dbReference>
<keyword evidence="11" id="KW-0175">Coiled coil</keyword>
<feature type="domain" description="HPt" evidence="16">
    <location>
        <begin position="12"/>
        <end position="116"/>
    </location>
</feature>
<dbReference type="EC" id="2.7.13.3" evidence="2"/>
<dbReference type="SUPFAM" id="SSF52172">
    <property type="entry name" value="CheY-like"/>
    <property type="match status" value="1"/>
</dbReference>
<dbReference type="Proteomes" id="UP000005744">
    <property type="component" value="Unassembled WGS sequence"/>
</dbReference>
<evidence type="ECO:0000256" key="2">
    <source>
        <dbReference type="ARBA" id="ARBA00012438"/>
    </source>
</evidence>
<reference evidence="17 18" key="1">
    <citation type="submission" date="2011-11" db="EMBL/GenBank/DDBJ databases">
        <title>Improved High-Quality Draft sequence of Beggiatoa alba B18lD.</title>
        <authorList>
            <consortium name="US DOE Joint Genome Institute"/>
            <person name="Lucas S."/>
            <person name="Han J."/>
            <person name="Lapidus A."/>
            <person name="Cheng J.-F."/>
            <person name="Goodwin L."/>
            <person name="Pitluck S."/>
            <person name="Peters L."/>
            <person name="Mikhailova N."/>
            <person name="Held B."/>
            <person name="Detter J.C."/>
            <person name="Han C."/>
            <person name="Tapia R."/>
            <person name="Land M."/>
            <person name="Hauser L."/>
            <person name="Kyrpides N."/>
            <person name="Ivanova N."/>
            <person name="Pagani I."/>
            <person name="Samuel K."/>
            <person name="Teske A."/>
            <person name="Mueller J."/>
            <person name="Woyke T."/>
        </authorList>
    </citation>
    <scope>NUCLEOTIDE SEQUENCE [LARGE SCALE GENOMIC DNA]</scope>
    <source>
        <strain evidence="17 18">B18LD</strain>
    </source>
</reference>
<dbReference type="InterPro" id="IPR008207">
    <property type="entry name" value="Sig_transdc_His_kin_Hpt_dom"/>
</dbReference>
<dbReference type="SMART" id="SM00260">
    <property type="entry name" value="CheW"/>
    <property type="match status" value="1"/>
</dbReference>
<dbReference type="Gene3D" id="3.40.50.2300">
    <property type="match status" value="1"/>
</dbReference>
<comment type="function">
    <text evidence="8">Involved in the transmission of sensory signals from the chemoreceptors to the flagellar motors. CheA is autophosphorylated; it can transfer its phosphate group to either CheB or CheY.</text>
</comment>
<dbReference type="InterPro" id="IPR002545">
    <property type="entry name" value="CheW-lke_dom"/>
</dbReference>
<evidence type="ECO:0000256" key="3">
    <source>
        <dbReference type="ARBA" id="ARBA00021495"/>
    </source>
</evidence>
<evidence type="ECO:0000256" key="11">
    <source>
        <dbReference type="SAM" id="Coils"/>
    </source>
</evidence>
<dbReference type="InterPro" id="IPR001789">
    <property type="entry name" value="Sig_transdc_resp-reg_receiver"/>
</dbReference>
<dbReference type="FunFam" id="3.30.565.10:FF:000016">
    <property type="entry name" value="Chemotaxis protein CheA, putative"/>
    <property type="match status" value="1"/>
</dbReference>
<protein>
    <recommendedName>
        <fullName evidence="3">Chemotaxis protein CheA</fullName>
        <ecNumber evidence="2">2.7.13.3</ecNumber>
    </recommendedName>
</protein>
<evidence type="ECO:0000259" key="13">
    <source>
        <dbReference type="PROSITE" id="PS50109"/>
    </source>
</evidence>
<keyword evidence="18" id="KW-1185">Reference proteome</keyword>
<dbReference type="PRINTS" id="PR00344">
    <property type="entry name" value="BCTRLSENSOR"/>
</dbReference>
<feature type="region of interest" description="Disordered" evidence="12">
    <location>
        <begin position="579"/>
        <end position="625"/>
    </location>
</feature>
<evidence type="ECO:0000256" key="4">
    <source>
        <dbReference type="ARBA" id="ARBA00022553"/>
    </source>
</evidence>
<evidence type="ECO:0000256" key="6">
    <source>
        <dbReference type="ARBA" id="ARBA00022777"/>
    </source>
</evidence>
<dbReference type="SMART" id="SM01231">
    <property type="entry name" value="H-kinase_dim"/>
    <property type="match status" value="1"/>
</dbReference>
<dbReference type="PROSITE" id="PS50894">
    <property type="entry name" value="HPT"/>
    <property type="match status" value="3"/>
</dbReference>
<dbReference type="Pfam" id="PF00072">
    <property type="entry name" value="Response_reg"/>
    <property type="match status" value="1"/>
</dbReference>
<dbReference type="GO" id="GO:0005737">
    <property type="term" value="C:cytoplasm"/>
    <property type="evidence" value="ECO:0007669"/>
    <property type="project" value="InterPro"/>
</dbReference>
<feature type="compositionally biased region" description="Basic and acidic residues" evidence="12">
    <location>
        <begin position="610"/>
        <end position="625"/>
    </location>
</feature>
<dbReference type="PROSITE" id="PS50851">
    <property type="entry name" value="CHEW"/>
    <property type="match status" value="1"/>
</dbReference>
<evidence type="ECO:0000256" key="5">
    <source>
        <dbReference type="ARBA" id="ARBA00022679"/>
    </source>
</evidence>
<dbReference type="InterPro" id="IPR004105">
    <property type="entry name" value="CheA-like_dim"/>
</dbReference>
<keyword evidence="6 17" id="KW-0418">Kinase</keyword>
<dbReference type="PANTHER" id="PTHR43395">
    <property type="entry name" value="SENSOR HISTIDINE KINASE CHEA"/>
    <property type="match status" value="1"/>
</dbReference>
<evidence type="ECO:0000256" key="12">
    <source>
        <dbReference type="SAM" id="MobiDB-lite"/>
    </source>
</evidence>
<accession>I3CJF8</accession>
<feature type="domain" description="HPt" evidence="16">
    <location>
        <begin position="295"/>
        <end position="398"/>
    </location>
</feature>
<evidence type="ECO:0000256" key="7">
    <source>
        <dbReference type="ARBA" id="ARBA00023012"/>
    </source>
</evidence>